<evidence type="ECO:0000313" key="1">
    <source>
        <dbReference type="EMBL" id="TGB00840.1"/>
    </source>
</evidence>
<comment type="caution">
    <text evidence="1">The sequence shown here is derived from an EMBL/GenBank/DDBJ whole genome shotgun (WGS) entry which is preliminary data.</text>
</comment>
<dbReference type="EMBL" id="SRJC01000010">
    <property type="protein sequence ID" value="TGB00840.1"/>
    <property type="molecule type" value="Genomic_DNA"/>
</dbReference>
<dbReference type="InterPro" id="IPR019700">
    <property type="entry name" value="Sigma-G_inhibitor_Gin"/>
</dbReference>
<organism evidence="1 2">
    <name type="scientific">Halobacillus salinus</name>
    <dbReference type="NCBI Taxonomy" id="192814"/>
    <lineage>
        <taxon>Bacteria</taxon>
        <taxon>Bacillati</taxon>
        <taxon>Bacillota</taxon>
        <taxon>Bacilli</taxon>
        <taxon>Bacillales</taxon>
        <taxon>Bacillaceae</taxon>
        <taxon>Halobacillus</taxon>
    </lineage>
</organism>
<protein>
    <submittedName>
        <fullName evidence="1">Sigma-G inhibitor, Gin</fullName>
    </submittedName>
</protein>
<gene>
    <name evidence="1" type="ORF">E4663_19140</name>
</gene>
<proteinExistence type="predicted"/>
<keyword evidence="2" id="KW-1185">Reference proteome</keyword>
<dbReference type="OrthoDB" id="2886653at2"/>
<dbReference type="Pfam" id="PF10764">
    <property type="entry name" value="Gin"/>
    <property type="match status" value="1"/>
</dbReference>
<reference evidence="1 2" key="1">
    <citation type="journal article" date="2003" name="Int. J. Syst. Evol. Microbiol.">
        <title>Halobacillus salinus sp. nov., isolated from a salt lake on the coast of the East Sea in Korea.</title>
        <authorList>
            <person name="Yoon J.H."/>
            <person name="Kang K.H."/>
            <person name="Park Y.H."/>
        </authorList>
    </citation>
    <scope>NUCLEOTIDE SEQUENCE [LARGE SCALE GENOMIC DNA]</scope>
    <source>
        <strain evidence="1 2">HSL-3</strain>
    </source>
</reference>
<name>A0A4Z0GWK2_9BACI</name>
<evidence type="ECO:0000313" key="2">
    <source>
        <dbReference type="Proteomes" id="UP000297982"/>
    </source>
</evidence>
<dbReference type="RefSeq" id="WP_079477430.1">
    <property type="nucleotide sequence ID" value="NZ_FVYZ01000002.1"/>
</dbReference>
<dbReference type="Proteomes" id="UP000297982">
    <property type="component" value="Unassembled WGS sequence"/>
</dbReference>
<sequence length="61" mass="7088">MREQSCCSVCSKRTSKGIYVLNVFLCHECEQEMVNTPVEDPKYQFFVDQMSKAHHQSMIVS</sequence>
<accession>A0A4Z0GWK2</accession>
<dbReference type="AlphaFoldDB" id="A0A4Z0GWK2"/>